<sequence length="213" mass="23529">MNGAKFVVLLLAVACSGCFHSPQNYPGAGGENIDPSHYVDAACPDLTGQYDGRGELLDGDATAQGWARTRRLDNVFPFVSAEEVSAIDKASRSETGRFQYPKYGQVSRVSERIFQSRFTYPNGKAEIQRFSFEDKKRFVCTGAEGKIAWGGSSKGGRSEFGPNTSDSMAMLSLDERGDLIYEKSTQIHMSMLLGAIPTGTARHFARYRFKRIR</sequence>
<organism evidence="2 3">
    <name type="scientific">Cupriavidus necator</name>
    <name type="common">Alcaligenes eutrophus</name>
    <name type="synonym">Ralstonia eutropha</name>
    <dbReference type="NCBI Taxonomy" id="106590"/>
    <lineage>
        <taxon>Bacteria</taxon>
        <taxon>Pseudomonadati</taxon>
        <taxon>Pseudomonadota</taxon>
        <taxon>Betaproteobacteria</taxon>
        <taxon>Burkholderiales</taxon>
        <taxon>Burkholderiaceae</taxon>
        <taxon>Cupriavidus</taxon>
    </lineage>
</organism>
<evidence type="ECO:0008006" key="4">
    <source>
        <dbReference type="Google" id="ProtNLM"/>
    </source>
</evidence>
<protein>
    <recommendedName>
        <fullName evidence="4">Lipoprotein</fullName>
    </recommendedName>
</protein>
<dbReference type="EMBL" id="CP017757">
    <property type="protein sequence ID" value="AQV94390.1"/>
    <property type="molecule type" value="Genomic_DNA"/>
</dbReference>
<accession>A0A1U9UP67</accession>
<evidence type="ECO:0000256" key="1">
    <source>
        <dbReference type="SAM" id="SignalP"/>
    </source>
</evidence>
<dbReference type="Proteomes" id="UP000189627">
    <property type="component" value="Chromosome 1"/>
</dbReference>
<dbReference type="KEGG" id="cuh:BJN34_10870"/>
<name>A0A1U9UP67_CUPNE</name>
<gene>
    <name evidence="2" type="ORF">BJN34_10870</name>
</gene>
<reference evidence="3" key="1">
    <citation type="submission" date="2017-02" db="EMBL/GenBank/DDBJ databases">
        <title>Complete genome sequence of Cupriavidus necator strain NH9, a 3-chlorobenzoate degrader.</title>
        <authorList>
            <person name="Moriuchi R."/>
            <person name="Dohra H."/>
            <person name="Ogawa N."/>
        </authorList>
    </citation>
    <scope>NUCLEOTIDE SEQUENCE [LARGE SCALE GENOMIC DNA]</scope>
    <source>
        <strain evidence="3">NH9</strain>
    </source>
</reference>
<feature type="chain" id="PRO_5012934086" description="Lipoprotein" evidence="1">
    <location>
        <begin position="21"/>
        <end position="213"/>
    </location>
</feature>
<dbReference type="OrthoDB" id="9083813at2"/>
<keyword evidence="1" id="KW-0732">Signal</keyword>
<evidence type="ECO:0000313" key="3">
    <source>
        <dbReference type="Proteomes" id="UP000189627"/>
    </source>
</evidence>
<feature type="signal peptide" evidence="1">
    <location>
        <begin position="1"/>
        <end position="20"/>
    </location>
</feature>
<evidence type="ECO:0000313" key="2">
    <source>
        <dbReference type="EMBL" id="AQV94390.1"/>
    </source>
</evidence>
<dbReference type="AlphaFoldDB" id="A0A1U9UP67"/>
<proteinExistence type="predicted"/>